<dbReference type="GO" id="GO:0042393">
    <property type="term" value="F:histone binding"/>
    <property type="evidence" value="ECO:0007669"/>
    <property type="project" value="InterPro"/>
</dbReference>
<protein>
    <submittedName>
        <fullName evidence="2">Uncharacterized protein</fullName>
    </submittedName>
</protein>
<comment type="caution">
    <text evidence="2">The sequence shown here is derived from an EMBL/GenBank/DDBJ whole genome shotgun (WGS) entry which is preliminary data.</text>
</comment>
<dbReference type="Proteomes" id="UP000238274">
    <property type="component" value="Unassembled WGS sequence"/>
</dbReference>
<dbReference type="Pfam" id="PF10384">
    <property type="entry name" value="Scm3"/>
    <property type="match status" value="1"/>
</dbReference>
<evidence type="ECO:0000313" key="3">
    <source>
        <dbReference type="Proteomes" id="UP000238274"/>
    </source>
</evidence>
<evidence type="ECO:0000313" key="2">
    <source>
        <dbReference type="EMBL" id="POW17154.1"/>
    </source>
</evidence>
<reference evidence="2 3" key="1">
    <citation type="submission" date="2017-12" db="EMBL/GenBank/DDBJ databases">
        <title>Gene loss provides genomic basis for host adaptation in cereal stripe rust fungi.</title>
        <authorList>
            <person name="Xia C."/>
        </authorList>
    </citation>
    <scope>NUCLEOTIDE SEQUENCE [LARGE SCALE GENOMIC DNA]</scope>
    <source>
        <strain evidence="2 3">93TX-2</strain>
    </source>
</reference>
<reference evidence="3" key="2">
    <citation type="journal article" date="2018" name="BMC Genomics">
        <title>Genomic insights into host adaptation between the wheat stripe rust pathogen (Puccinia striiformis f. sp. tritici) and the barley stripe rust pathogen (Puccinia striiformis f. sp. hordei).</title>
        <authorList>
            <person name="Xia C."/>
            <person name="Wang M."/>
            <person name="Yin C."/>
            <person name="Cornejo O.E."/>
            <person name="Hulbert S.H."/>
            <person name="Chen X."/>
        </authorList>
    </citation>
    <scope>NUCLEOTIDE SEQUENCE [LARGE SCALE GENOMIC DNA]</scope>
    <source>
        <strain evidence="3">93TX-2</strain>
    </source>
</reference>
<proteinExistence type="predicted"/>
<feature type="region of interest" description="Disordered" evidence="1">
    <location>
        <begin position="312"/>
        <end position="357"/>
    </location>
</feature>
<feature type="region of interest" description="Disordered" evidence="1">
    <location>
        <begin position="1"/>
        <end position="35"/>
    </location>
</feature>
<dbReference type="OrthoDB" id="2507656at2759"/>
<organism evidence="2 3">
    <name type="scientific">Puccinia striiformis</name>
    <dbReference type="NCBI Taxonomy" id="27350"/>
    <lineage>
        <taxon>Eukaryota</taxon>
        <taxon>Fungi</taxon>
        <taxon>Dikarya</taxon>
        <taxon>Basidiomycota</taxon>
        <taxon>Pucciniomycotina</taxon>
        <taxon>Pucciniomycetes</taxon>
        <taxon>Pucciniales</taxon>
        <taxon>Pucciniaceae</taxon>
        <taxon>Puccinia</taxon>
    </lineage>
</organism>
<feature type="region of interest" description="Disordered" evidence="1">
    <location>
        <begin position="399"/>
        <end position="443"/>
    </location>
</feature>
<reference evidence="3" key="3">
    <citation type="journal article" date="2018" name="Mol. Plant Microbe Interact.">
        <title>Genome sequence resources for the wheat stripe rust pathogen (Puccinia striiformis f. sp. tritici) and the barley stripe rust pathogen (Puccinia striiformis f. sp. hordei).</title>
        <authorList>
            <person name="Xia C."/>
            <person name="Wang M."/>
            <person name="Yin C."/>
            <person name="Cornejo O.E."/>
            <person name="Hulbert S.H."/>
            <person name="Chen X."/>
        </authorList>
    </citation>
    <scope>NUCLEOTIDE SEQUENCE [LARGE SCALE GENOMIC DNA]</scope>
    <source>
        <strain evidence="3">93TX-2</strain>
    </source>
</reference>
<dbReference type="VEuPathDB" id="FungiDB:PSTT_13566"/>
<accession>A0A2S4W5U7</accession>
<feature type="compositionally biased region" description="Low complexity" evidence="1">
    <location>
        <begin position="324"/>
        <end position="357"/>
    </location>
</feature>
<dbReference type="VEuPathDB" id="FungiDB:PSHT_06453"/>
<dbReference type="GO" id="GO:0005634">
    <property type="term" value="C:nucleus"/>
    <property type="evidence" value="ECO:0007669"/>
    <property type="project" value="InterPro"/>
</dbReference>
<feature type="compositionally biased region" description="Low complexity" evidence="1">
    <location>
        <begin position="231"/>
        <end position="241"/>
    </location>
</feature>
<feature type="region of interest" description="Disordered" evidence="1">
    <location>
        <begin position="231"/>
        <end position="256"/>
    </location>
</feature>
<keyword evidence="3" id="KW-1185">Reference proteome</keyword>
<name>A0A2S4W5U7_9BASI</name>
<evidence type="ECO:0000256" key="1">
    <source>
        <dbReference type="SAM" id="MobiDB-lite"/>
    </source>
</evidence>
<feature type="compositionally biased region" description="Low complexity" evidence="1">
    <location>
        <begin position="24"/>
        <end position="35"/>
    </location>
</feature>
<dbReference type="InterPro" id="IPR018465">
    <property type="entry name" value="Scm3/HJURP"/>
</dbReference>
<dbReference type="EMBL" id="PKSM01000076">
    <property type="protein sequence ID" value="POW17154.1"/>
    <property type="molecule type" value="Genomic_DNA"/>
</dbReference>
<sequence length="443" mass="49679">MKPSPLERYLSTSDDGQEEEEELIPGPSSSSSAATSLDLEDICALRTRSIQKFCRALESISDKYIGDGNEESDDVVDLNTLEVIEDRGYIINRLDVNKGKLKVIDPTRLELLELLNQDQDQDQHQHQHQDLDQEWSDQIEDIEEEEETDHDYSSDDDDISIIELSSYQKPQQVQIIKTNSLPSPIPFHDTQNNNSNSTTITNALFERLKKRVLEKSSDIYNLKLTKEASSLNSNITSSSSSERGLDGFSSPSSSLITSTSLSSVLTTTESMISPYLQRLLQRETIKPNRTLPSGALITPSTLRRKSTIYDSAKTVSNNKRTRTSSESSSSSPHSDPPLSLFPASSSSPSLSTLSVSSKENHSFRPTLLFRNPTIPPLLHQPTRKKIKLVDLTSSRPKSFDIYAEQQNSVDDDDRDRKSRESSEDPLQLIPSSSSRKSRQKKIR</sequence>
<gene>
    <name evidence="2" type="ORF">PSHT_06453</name>
</gene>
<dbReference type="AlphaFoldDB" id="A0A2S4W5U7"/>